<sequence length="39" mass="4314">MTEKGLAFGKMFDSTRKGGKGSQQQLKWKPSAIDAEISR</sequence>
<feature type="region of interest" description="Disordered" evidence="1">
    <location>
        <begin position="1"/>
        <end position="39"/>
    </location>
</feature>
<protein>
    <submittedName>
        <fullName evidence="2">Uncharacterized protein</fullName>
    </submittedName>
</protein>
<accession>A0A401X9E0</accession>
<dbReference type="AlphaFoldDB" id="A0A401X9E0"/>
<reference evidence="2 3" key="1">
    <citation type="submission" date="2016-06" db="EMBL/GenBank/DDBJ databases">
        <title>Acetobacter pasteurianus NBRC 3278 whole genome sequencing project.</title>
        <authorList>
            <person name="Matsutani M."/>
            <person name="Shiwa Y."/>
            <person name="Okamoto-Kainuma A."/>
            <person name="Ishikawa M."/>
            <person name="Koizumi Y."/>
            <person name="Yoshikawa H."/>
            <person name="Yakushi T."/>
            <person name="Matsushita K."/>
        </authorList>
    </citation>
    <scope>NUCLEOTIDE SEQUENCE [LARGE SCALE GENOMIC DNA]</scope>
    <source>
        <strain evidence="2 3">NBRC 3278</strain>
    </source>
</reference>
<evidence type="ECO:0000313" key="2">
    <source>
        <dbReference type="EMBL" id="GCD64501.1"/>
    </source>
</evidence>
<evidence type="ECO:0000313" key="3">
    <source>
        <dbReference type="Proteomes" id="UP000287385"/>
    </source>
</evidence>
<name>A0A401X9E0_ACEPA</name>
<evidence type="ECO:0000256" key="1">
    <source>
        <dbReference type="SAM" id="MobiDB-lite"/>
    </source>
</evidence>
<keyword evidence="3" id="KW-1185">Reference proteome</keyword>
<comment type="caution">
    <text evidence="2">The sequence shown here is derived from an EMBL/GenBank/DDBJ whole genome shotgun (WGS) entry which is preliminary data.</text>
</comment>
<dbReference type="Proteomes" id="UP000287385">
    <property type="component" value="Unassembled WGS sequence"/>
</dbReference>
<organism evidence="2 3">
    <name type="scientific">Acetobacter pasteurianus NBRC 3278</name>
    <dbReference type="NCBI Taxonomy" id="1226660"/>
    <lineage>
        <taxon>Bacteria</taxon>
        <taxon>Pseudomonadati</taxon>
        <taxon>Pseudomonadota</taxon>
        <taxon>Alphaproteobacteria</taxon>
        <taxon>Acetobacterales</taxon>
        <taxon>Acetobacteraceae</taxon>
        <taxon>Acetobacter</taxon>
    </lineage>
</organism>
<dbReference type="EMBL" id="BDEV01000317">
    <property type="protein sequence ID" value="GCD64501.1"/>
    <property type="molecule type" value="Genomic_DNA"/>
</dbReference>
<gene>
    <name evidence="2" type="ORF">NBRC3278_3594</name>
</gene>
<proteinExistence type="predicted"/>